<dbReference type="KEGG" id="bsg:IY72_04595"/>
<dbReference type="Proteomes" id="UP000230889">
    <property type="component" value="Chromosome 1"/>
</dbReference>
<evidence type="ECO:0000313" key="4">
    <source>
        <dbReference type="Proteomes" id="UP000230889"/>
    </source>
</evidence>
<name>A0AAI8E7V7_BRUSS</name>
<evidence type="ECO:0000313" key="1">
    <source>
        <dbReference type="EMBL" id="AIN87261.1"/>
    </source>
</evidence>
<sequence length="77" mass="8887">MSVSSKNDVFRKFLFSYRYDGAKWSIEIQARSVDEARKRISSLALARYDGEVFARYPATVGFIPRMIAFFRNARLAA</sequence>
<dbReference type="RefSeq" id="WP_002969999.1">
    <property type="nucleotide sequence ID" value="NZ_CAJFCR010000001.1"/>
</dbReference>
<dbReference type="GeneID" id="93014988"/>
<gene>
    <name evidence="2" type="ORF">CS875_04865</name>
    <name evidence="1" type="ORF">IY72_04595</name>
</gene>
<dbReference type="EMBL" id="CP009096">
    <property type="protein sequence ID" value="AIN87261.1"/>
    <property type="molecule type" value="Genomic_DNA"/>
</dbReference>
<dbReference type="Proteomes" id="UP000029248">
    <property type="component" value="Chromosome 1"/>
</dbReference>
<reference evidence="1 3" key="1">
    <citation type="submission" date="2014-07" db="EMBL/GenBank/DDBJ databases">
        <authorList>
            <person name="Ledwaba M.B."/>
            <person name="Mafofo J."/>
            <person name="van Heerden H."/>
        </authorList>
    </citation>
    <scope>NUCLEOTIDE SEQUENCE [LARGE SCALE GENOMIC DNA]</scope>
    <source>
        <strain evidence="1 3">ZW046</strain>
    </source>
</reference>
<dbReference type="EMBL" id="CP024420">
    <property type="protein sequence ID" value="ATQ52019.1"/>
    <property type="molecule type" value="Genomic_DNA"/>
</dbReference>
<dbReference type="AlphaFoldDB" id="A0AAI8E7V7"/>
<reference evidence="1 3" key="2">
    <citation type="submission" date="2014-09" db="EMBL/GenBank/DDBJ databases">
        <title>Genome announcement of three Brucella strains isolated from bovine in Zimbabwe.</title>
        <authorList>
            <person name="Ledwaba M.M.B."/>
            <person name="Mafofo J.J."/>
            <person name="van Heerden H.H."/>
        </authorList>
    </citation>
    <scope>NUCLEOTIDE SEQUENCE [LARGE SCALE GENOMIC DNA]</scope>
    <source>
        <strain evidence="1 3">ZW046</strain>
    </source>
</reference>
<organism evidence="2 4">
    <name type="scientific">Brucella suis</name>
    <dbReference type="NCBI Taxonomy" id="29461"/>
    <lineage>
        <taxon>Bacteria</taxon>
        <taxon>Pseudomonadati</taxon>
        <taxon>Pseudomonadota</taxon>
        <taxon>Alphaproteobacteria</taxon>
        <taxon>Hyphomicrobiales</taxon>
        <taxon>Brucellaceae</taxon>
        <taxon>Brucella/Ochrobactrum group</taxon>
        <taxon>Brucella</taxon>
    </lineage>
</organism>
<protein>
    <submittedName>
        <fullName evidence="2">Uncharacterized protein</fullName>
    </submittedName>
</protein>
<evidence type="ECO:0000313" key="2">
    <source>
        <dbReference type="EMBL" id="ATQ52019.1"/>
    </source>
</evidence>
<accession>A0AAI8E7V7</accession>
<proteinExistence type="predicted"/>
<reference evidence="2 4" key="3">
    <citation type="submission" date="2017-10" db="EMBL/GenBank/DDBJ databases">
        <title>First isolation and characterization of Brucella suis from yak.</title>
        <authorList>
            <person name="Yang X."/>
            <person name="Wang N."/>
            <person name="Cao X."/>
            <person name="Bie P."/>
            <person name="Wang J."/>
            <person name="Lyu Y."/>
            <person name="Wu Q."/>
        </authorList>
    </citation>
    <scope>NUCLEOTIDE SEQUENCE [LARGE SCALE GENOMIC DNA]</scope>
    <source>
        <strain evidence="2 4">QH05</strain>
    </source>
</reference>
<evidence type="ECO:0000313" key="3">
    <source>
        <dbReference type="Proteomes" id="UP000029248"/>
    </source>
</evidence>
<dbReference type="KEGG" id="bsw:IY71_04855"/>